<dbReference type="EC" id="2.7.7.48" evidence="1"/>
<dbReference type="Proteomes" id="UP000076532">
    <property type="component" value="Unassembled WGS sequence"/>
</dbReference>
<keyword evidence="1" id="KW-0694">RNA-binding</keyword>
<evidence type="ECO:0000259" key="3">
    <source>
        <dbReference type="Pfam" id="PF05183"/>
    </source>
</evidence>
<evidence type="ECO:0000256" key="1">
    <source>
        <dbReference type="RuleBase" id="RU363098"/>
    </source>
</evidence>
<dbReference type="PANTHER" id="PTHR23079:SF55">
    <property type="entry name" value="RNA-DIRECTED RNA POLYMERASE"/>
    <property type="match status" value="1"/>
</dbReference>
<feature type="region of interest" description="Disordered" evidence="2">
    <location>
        <begin position="1"/>
        <end position="79"/>
    </location>
</feature>
<evidence type="ECO:0000256" key="2">
    <source>
        <dbReference type="SAM" id="MobiDB-lite"/>
    </source>
</evidence>
<name>A0A166EMJ0_9AGAM</name>
<dbReference type="STRING" id="436010.A0A166EMJ0"/>
<evidence type="ECO:0000313" key="4">
    <source>
        <dbReference type="EMBL" id="KZP15910.1"/>
    </source>
</evidence>
<dbReference type="Pfam" id="PF05183">
    <property type="entry name" value="RdRP"/>
    <property type="match status" value="1"/>
</dbReference>
<feature type="region of interest" description="Disordered" evidence="2">
    <location>
        <begin position="936"/>
        <end position="965"/>
    </location>
</feature>
<feature type="region of interest" description="Disordered" evidence="2">
    <location>
        <begin position="1050"/>
        <end position="1072"/>
    </location>
</feature>
<gene>
    <name evidence="4" type="ORF">FIBSPDRAFT_934924</name>
</gene>
<feature type="compositionally biased region" description="Basic and acidic residues" evidence="2">
    <location>
        <begin position="45"/>
        <end position="60"/>
    </location>
</feature>
<comment type="similarity">
    <text evidence="1">Belongs to the RdRP family.</text>
</comment>
<dbReference type="InterPro" id="IPR057596">
    <property type="entry name" value="RDRP_core"/>
</dbReference>
<feature type="compositionally biased region" description="Polar residues" evidence="2">
    <location>
        <begin position="70"/>
        <end position="79"/>
    </location>
</feature>
<proteinExistence type="inferred from homology"/>
<dbReference type="GO" id="GO:0030422">
    <property type="term" value="P:siRNA processing"/>
    <property type="evidence" value="ECO:0007669"/>
    <property type="project" value="TreeGrafter"/>
</dbReference>
<protein>
    <recommendedName>
        <fullName evidence="1">RNA-dependent RNA polymerase</fullName>
        <ecNumber evidence="1">2.7.7.48</ecNumber>
    </recommendedName>
</protein>
<dbReference type="AlphaFoldDB" id="A0A166EMJ0"/>
<dbReference type="GO" id="GO:0031380">
    <property type="term" value="C:nuclear RNA-directed RNA polymerase complex"/>
    <property type="evidence" value="ECO:0007669"/>
    <property type="project" value="TreeGrafter"/>
</dbReference>
<organism evidence="4 5">
    <name type="scientific">Athelia psychrophila</name>
    <dbReference type="NCBI Taxonomy" id="1759441"/>
    <lineage>
        <taxon>Eukaryota</taxon>
        <taxon>Fungi</taxon>
        <taxon>Dikarya</taxon>
        <taxon>Basidiomycota</taxon>
        <taxon>Agaricomycotina</taxon>
        <taxon>Agaricomycetes</taxon>
        <taxon>Agaricomycetidae</taxon>
        <taxon>Atheliales</taxon>
        <taxon>Atheliaceae</taxon>
        <taxon>Athelia</taxon>
    </lineage>
</organism>
<sequence length="1177" mass="131021">MSPVRKRSKEPTNDASGSGSKGALGKTFDRMVSTLRRRGTYRPGENSHEEAKEPIAREDTIPEEDCIIPSNPSTTVSTPLSQAESCYSVGDADCTELMRTAELAELLGSAEAPADPPPSNDTVDTLSSESSLGKRKASDVSELSGLPAFTRPRLDDPATTSPPQEEPIFIARHNEWILGLFKSLQLSTGVMWEIARYVSQKGELPGAEVKLLEGLKGNNADAAPKAMRRLYGKEDSGEEFQAAFAKELSAKSPWEELDKEEAALRADKYAGLGFSEMQPDYYGGKVVFRAHLKNTGTKAAPTYNVGTKTAPTYHLVLDAPELGPSNRFLRRFGSWNFMKVKVPKQVLSQPNNGLLDFFRRPLVVNGKVYRAYYAKESNVFLFRTNECVGPQDTIVTSKGGDCGPMSLLDFLNWHNPLDGNPKQAIQKWSSRFALGLSTSVPGLRLKPENILVEDDIVSSQGSDMTDGSGHLNKPALLAMLYRFGWKDFPTAVQLRLTGHKGLGCLHPDHLMNSSEEYIACMRPSQTKIKYTGASLDPAMCIIDVLQSSHMRTPARLSAETITNLAENGVPHAVFSTLFREGLKAQVAPFTQWDGPDAMPDLWCHLAHVGGVMAARAARESAAEAKVMGYRVREPEEAEDEDDIVDSNITHERSTAWWGDEVSGLPSALEETCMVLLDSGHTPADCAVLREKLLQVALKTVEAYTSRFKIDVPMSCSALLIPDPYECLGEDEIQVKSSRREFTTADGIDTDIILGDVLLTRNPCKLPTDTRKVKAVYKSQLANYTDVIVCSIKGHRRLADWLAGGDYDGDKGSVFYDPALVEPFTNADERFSHEPEDATKDFTQQTQTVAHVMELIESEHPIAQTHKYQEYLLGAIQDTLVVGVYSAFHDYATYTLGYTHPETIRLNYMFCTLLDRFKNGRVLIEGVMSGDFAKYGKRPPAWKESKEDDDRHVNSTSNTLNPKRGHSLGQFIMDELCKQAKDEGNVQKDAIRDSFQHQGRAVVDPHLTQPWHDEEDRIARAKIAGVDTAQIEAELLAIKAHVQAVAAKYHKEKDRATREHGAKSRTRTIGPRRNTRFTDLPIEVRQDILRAAAKDFAARPSPDEIFMQSQEGIARLRASYAYLYDSEQQSQKWSRFPWDVCTRDLNAIKAHALGMTKTCTQDFYTRFAIKHSSFRRRR</sequence>
<feature type="compositionally biased region" description="Low complexity" evidence="2">
    <location>
        <begin position="15"/>
        <end position="26"/>
    </location>
</feature>
<reference evidence="4 5" key="1">
    <citation type="journal article" date="2016" name="Mol. Biol. Evol.">
        <title>Comparative Genomics of Early-Diverging Mushroom-Forming Fungi Provides Insights into the Origins of Lignocellulose Decay Capabilities.</title>
        <authorList>
            <person name="Nagy L.G."/>
            <person name="Riley R."/>
            <person name="Tritt A."/>
            <person name="Adam C."/>
            <person name="Daum C."/>
            <person name="Floudas D."/>
            <person name="Sun H."/>
            <person name="Yadav J.S."/>
            <person name="Pangilinan J."/>
            <person name="Larsson K.H."/>
            <person name="Matsuura K."/>
            <person name="Barry K."/>
            <person name="Labutti K."/>
            <person name="Kuo R."/>
            <person name="Ohm R.A."/>
            <person name="Bhattacharya S.S."/>
            <person name="Shirouzu T."/>
            <person name="Yoshinaga Y."/>
            <person name="Martin F.M."/>
            <person name="Grigoriev I.V."/>
            <person name="Hibbett D.S."/>
        </authorList>
    </citation>
    <scope>NUCLEOTIDE SEQUENCE [LARGE SCALE GENOMIC DNA]</scope>
    <source>
        <strain evidence="4 5">CBS 109695</strain>
    </source>
</reference>
<keyword evidence="5" id="KW-1185">Reference proteome</keyword>
<feature type="compositionally biased region" description="Basic and acidic residues" evidence="2">
    <location>
        <begin position="940"/>
        <end position="952"/>
    </location>
</feature>
<dbReference type="OrthoDB" id="10055769at2759"/>
<comment type="catalytic activity">
    <reaction evidence="1">
        <text>RNA(n) + a ribonucleoside 5'-triphosphate = RNA(n+1) + diphosphate</text>
        <dbReference type="Rhea" id="RHEA:21248"/>
        <dbReference type="Rhea" id="RHEA-COMP:14527"/>
        <dbReference type="Rhea" id="RHEA-COMP:17342"/>
        <dbReference type="ChEBI" id="CHEBI:33019"/>
        <dbReference type="ChEBI" id="CHEBI:61557"/>
        <dbReference type="ChEBI" id="CHEBI:140395"/>
        <dbReference type="EC" id="2.7.7.48"/>
    </reaction>
</comment>
<dbReference type="PANTHER" id="PTHR23079">
    <property type="entry name" value="RNA-DEPENDENT RNA POLYMERASE"/>
    <property type="match status" value="1"/>
</dbReference>
<evidence type="ECO:0000313" key="5">
    <source>
        <dbReference type="Proteomes" id="UP000076532"/>
    </source>
</evidence>
<dbReference type="GO" id="GO:0003723">
    <property type="term" value="F:RNA binding"/>
    <property type="evidence" value="ECO:0007669"/>
    <property type="project" value="UniProtKB-KW"/>
</dbReference>
<dbReference type="GO" id="GO:0003968">
    <property type="term" value="F:RNA-directed RNA polymerase activity"/>
    <property type="evidence" value="ECO:0007669"/>
    <property type="project" value="UniProtKB-KW"/>
</dbReference>
<accession>A0A166EMJ0</accession>
<feature type="region of interest" description="Disordered" evidence="2">
    <location>
        <begin position="110"/>
        <end position="164"/>
    </location>
</feature>
<keyword evidence="1" id="KW-0808">Transferase</keyword>
<dbReference type="InterPro" id="IPR007855">
    <property type="entry name" value="RDRP"/>
</dbReference>
<feature type="domain" description="RDRP core" evidence="3">
    <location>
        <begin position="315"/>
        <end position="950"/>
    </location>
</feature>
<keyword evidence="1" id="KW-0548">Nucleotidyltransferase</keyword>
<dbReference type="EMBL" id="KV417599">
    <property type="protein sequence ID" value="KZP15910.1"/>
    <property type="molecule type" value="Genomic_DNA"/>
</dbReference>
<feature type="compositionally biased region" description="Basic and acidic residues" evidence="2">
    <location>
        <begin position="1050"/>
        <end position="1061"/>
    </location>
</feature>
<feature type="compositionally biased region" description="Polar residues" evidence="2">
    <location>
        <begin position="120"/>
        <end position="131"/>
    </location>
</feature>
<keyword evidence="1" id="KW-0696">RNA-directed RNA polymerase</keyword>